<reference evidence="3" key="1">
    <citation type="submission" date="2022-10" db="EMBL/GenBank/DDBJ databases">
        <title>Whole-Genome Sequencing of Brachybacterium huguangmaarense BRM-3, Isolated from Betula schmidtii.</title>
        <authorList>
            <person name="Haam D."/>
        </authorList>
    </citation>
    <scope>NUCLEOTIDE SEQUENCE</scope>
    <source>
        <strain evidence="3">BRM-3</strain>
    </source>
</reference>
<evidence type="ECO:0000256" key="1">
    <source>
        <dbReference type="SAM" id="MobiDB-lite"/>
    </source>
</evidence>
<evidence type="ECO:0008006" key="5">
    <source>
        <dbReference type="Google" id="ProtNLM"/>
    </source>
</evidence>
<gene>
    <name evidence="3" type="ORF">BRM3_11735</name>
</gene>
<feature type="compositionally biased region" description="Low complexity" evidence="1">
    <location>
        <begin position="291"/>
        <end position="307"/>
    </location>
</feature>
<keyword evidence="2" id="KW-1133">Transmembrane helix</keyword>
<organism evidence="3 4">
    <name type="scientific">Brachybacterium huguangmaarense</name>
    <dbReference type="NCBI Taxonomy" id="1652028"/>
    <lineage>
        <taxon>Bacteria</taxon>
        <taxon>Bacillati</taxon>
        <taxon>Actinomycetota</taxon>
        <taxon>Actinomycetes</taxon>
        <taxon>Micrococcales</taxon>
        <taxon>Dermabacteraceae</taxon>
        <taxon>Brachybacterium</taxon>
    </lineage>
</organism>
<evidence type="ECO:0000313" key="3">
    <source>
        <dbReference type="EMBL" id="UYG16274.1"/>
    </source>
</evidence>
<keyword evidence="2" id="KW-0472">Membrane</keyword>
<name>A0ABY6FZA1_9MICO</name>
<dbReference type="RefSeq" id="WP_263593487.1">
    <property type="nucleotide sequence ID" value="NZ_CP107020.1"/>
</dbReference>
<keyword evidence="4" id="KW-1185">Reference proteome</keyword>
<evidence type="ECO:0000313" key="4">
    <source>
        <dbReference type="Proteomes" id="UP001164305"/>
    </source>
</evidence>
<protein>
    <recommendedName>
        <fullName evidence="5">Serine/threonine protein kinase</fullName>
    </recommendedName>
</protein>
<evidence type="ECO:0000256" key="2">
    <source>
        <dbReference type="SAM" id="Phobius"/>
    </source>
</evidence>
<feature type="transmembrane region" description="Helical" evidence="2">
    <location>
        <begin position="267"/>
        <end position="286"/>
    </location>
</feature>
<feature type="compositionally biased region" description="Basic residues" evidence="1">
    <location>
        <begin position="249"/>
        <end position="266"/>
    </location>
</feature>
<accession>A0ABY6FZA1</accession>
<proteinExistence type="predicted"/>
<feature type="region of interest" description="Disordered" evidence="1">
    <location>
        <begin position="291"/>
        <end position="318"/>
    </location>
</feature>
<feature type="region of interest" description="Disordered" evidence="1">
    <location>
        <begin position="192"/>
        <end position="266"/>
    </location>
</feature>
<dbReference type="EMBL" id="CP107020">
    <property type="protein sequence ID" value="UYG16274.1"/>
    <property type="molecule type" value="Genomic_DNA"/>
</dbReference>
<sequence>MTEGRRAARMPHETGELAPSACTAIEHVTGDELRVVESARTPAGRRVVVVRAIAPGGIAGVLEEAQLLGELEAAGATALPRVLGTSATAYVREDAPPWGARPGRRRAETGSPATAERVALAAARELLDASVSALHERGYVLGLEGREGLALRPDGSVVVTELGSLRRAEDLASRRADQRWVDGVLGDQGRTLRRRHETLTIAPRTSDGERETPVRSGPAAAPPAGSDDTGRSGGAWAAPPAPATWHRNATGRRAQRRRPRPRRPRRLLAGAVAVALVSMTLTLLIATRAEAPTGSRTTARPAATRPTESVAEAPAETSAVVAPEDPVALVAALASARRAHVVGKAGDSATLPSSPAAQEDGRLAEAYAGIDVAGWETQVVSAEVTALDTAAGTATVRARVAESPCTLTYADGSSRVVPAAAEHDVELRLAWEDGRWLLTEVAPA</sequence>
<keyword evidence="2" id="KW-0812">Transmembrane</keyword>
<dbReference type="Proteomes" id="UP001164305">
    <property type="component" value="Chromosome"/>
</dbReference>